<dbReference type="AlphaFoldDB" id="A0A8C1ZXW1"/>
<evidence type="ECO:0000256" key="3">
    <source>
        <dbReference type="ARBA" id="ARBA00022448"/>
    </source>
</evidence>
<comment type="catalytic activity">
    <reaction evidence="10">
        <text>[protein]-C-terminal L-amino acid-glycyl-phosphatidylserine + H2O = [protein]-C-terminal L-amino acid-glycine + a 1,2-diacyl-sn-glycero-3-phospho-L-serine</text>
        <dbReference type="Rhea" id="RHEA:67576"/>
        <dbReference type="Rhea" id="RHEA-COMP:17324"/>
        <dbReference type="Rhea" id="RHEA-COMP:17326"/>
        <dbReference type="ChEBI" id="CHEBI:15377"/>
        <dbReference type="ChEBI" id="CHEBI:57262"/>
        <dbReference type="ChEBI" id="CHEBI:172940"/>
        <dbReference type="ChEBI" id="CHEBI:172942"/>
    </reaction>
    <physiologicalReaction direction="left-to-right" evidence="10">
        <dbReference type="Rhea" id="RHEA:67577"/>
    </physiologicalReaction>
</comment>
<protein>
    <recommendedName>
        <fullName evidence="12">Cysteine protease</fullName>
        <ecNumber evidence="12">3.4.22.-</ecNumber>
    </recommendedName>
</protein>
<evidence type="ECO:0000313" key="14">
    <source>
        <dbReference type="Ensembl" id="ENSCCRP00015096834.1"/>
    </source>
</evidence>
<evidence type="ECO:0000313" key="15">
    <source>
        <dbReference type="Proteomes" id="UP000694700"/>
    </source>
</evidence>
<keyword evidence="7" id="KW-0788">Thiol protease</keyword>
<evidence type="ECO:0000256" key="12">
    <source>
        <dbReference type="RuleBase" id="RU363115"/>
    </source>
</evidence>
<evidence type="ECO:0000256" key="6">
    <source>
        <dbReference type="ARBA" id="ARBA00022801"/>
    </source>
</evidence>
<dbReference type="PANTHER" id="PTHR22624">
    <property type="entry name" value="CYSTEINE PROTEASE ATG4"/>
    <property type="match status" value="1"/>
</dbReference>
<dbReference type="PANTHER" id="PTHR22624:SF36">
    <property type="entry name" value="CYSTEINE PROTEASE ATG4D"/>
    <property type="match status" value="1"/>
</dbReference>
<keyword evidence="6 12" id="KW-0378">Hydrolase</keyword>
<evidence type="ECO:0000256" key="2">
    <source>
        <dbReference type="ARBA" id="ARBA00010958"/>
    </source>
</evidence>
<evidence type="ECO:0000256" key="7">
    <source>
        <dbReference type="ARBA" id="ARBA00022807"/>
    </source>
</evidence>
<reference evidence="14" key="1">
    <citation type="submission" date="2025-08" db="UniProtKB">
        <authorList>
            <consortium name="Ensembl"/>
        </authorList>
    </citation>
    <scope>IDENTIFICATION</scope>
</reference>
<dbReference type="GO" id="GO:0034727">
    <property type="term" value="P:piecemeal microautophagy of the nucleus"/>
    <property type="evidence" value="ECO:0007669"/>
    <property type="project" value="TreeGrafter"/>
</dbReference>
<name>A0A8C1ZXW1_CYPCA</name>
<dbReference type="SUPFAM" id="SSF54001">
    <property type="entry name" value="Cysteine proteinases"/>
    <property type="match status" value="1"/>
</dbReference>
<dbReference type="GO" id="GO:0035973">
    <property type="term" value="P:aggrephagy"/>
    <property type="evidence" value="ECO:0007669"/>
    <property type="project" value="TreeGrafter"/>
</dbReference>
<dbReference type="GO" id="GO:0000423">
    <property type="term" value="P:mitophagy"/>
    <property type="evidence" value="ECO:0007669"/>
    <property type="project" value="TreeGrafter"/>
</dbReference>
<dbReference type="GO" id="GO:0016485">
    <property type="term" value="P:protein processing"/>
    <property type="evidence" value="ECO:0007669"/>
    <property type="project" value="TreeGrafter"/>
</dbReference>
<dbReference type="InterPro" id="IPR038765">
    <property type="entry name" value="Papain-like_cys_pep_sf"/>
</dbReference>
<dbReference type="EC" id="3.4.22.-" evidence="12"/>
<sequence>MDVSDEFDSGMEPTDDLASFEIINLLDPSADVDGHVQESRDKAKLKTQLISAWNNVRYGGWSLKGKPRLSKSSPVCLLGQSYQLSYRERESFRRASSSLLWMTYRRGFPPLDGSALTSDAGWGCMLRSAQMLLAQGLMLHVMPAGWTWPATHHQTKDDLEVLDTRLLDDPLRESRRDSGKPRRCSLGTTIDCETQEEQTHRRIVSWFGDLSSAPFGLHRLVEMGRASGKRAGDWYGPAIAVAASEVSNLEVYVAQDCTVYIGDVINLCRTSHTDLSARCRSGWKSLVLLVPVCLGSEVLNPAYTRCVKRLLELQCCMGIIGGKPKHSLFFVGFQDDQLIYLDPHYCQTTVDVQQDNFPLESFHCKTVRKMPFNRMDPSCTVGFYAASRGDFQTLCSDVTKVSPAISISLKSIFTFVEGHNNASDSVTHIKTRDRLGPIKNKSCLDEFVIL</sequence>
<keyword evidence="5 12" id="KW-0645">Protease</keyword>
<dbReference type="Proteomes" id="UP000694700">
    <property type="component" value="Unplaced"/>
</dbReference>
<dbReference type="Pfam" id="PF03416">
    <property type="entry name" value="Peptidase_C54"/>
    <property type="match status" value="1"/>
</dbReference>
<evidence type="ECO:0000256" key="9">
    <source>
        <dbReference type="ARBA" id="ARBA00023006"/>
    </source>
</evidence>
<evidence type="ECO:0000256" key="5">
    <source>
        <dbReference type="ARBA" id="ARBA00022670"/>
    </source>
</evidence>
<comment type="function">
    <text evidence="12">Cysteine protease that plays a key role in autophagy by mediating both proteolytic activation and delipidation of ATG8 family proteins.</text>
</comment>
<evidence type="ECO:0000256" key="11">
    <source>
        <dbReference type="ARBA" id="ARBA00029362"/>
    </source>
</evidence>
<dbReference type="InterPro" id="IPR046792">
    <property type="entry name" value="Peptidase_C54_cat"/>
</dbReference>
<dbReference type="InterPro" id="IPR005078">
    <property type="entry name" value="Peptidase_C54"/>
</dbReference>
<dbReference type="GO" id="GO:0004197">
    <property type="term" value="F:cysteine-type endopeptidase activity"/>
    <property type="evidence" value="ECO:0007669"/>
    <property type="project" value="TreeGrafter"/>
</dbReference>
<evidence type="ECO:0000256" key="8">
    <source>
        <dbReference type="ARBA" id="ARBA00022927"/>
    </source>
</evidence>
<dbReference type="GO" id="GO:0005737">
    <property type="term" value="C:cytoplasm"/>
    <property type="evidence" value="ECO:0007669"/>
    <property type="project" value="UniProtKB-SubCell"/>
</dbReference>
<evidence type="ECO:0000259" key="13">
    <source>
        <dbReference type="Pfam" id="PF03416"/>
    </source>
</evidence>
<keyword evidence="8 12" id="KW-0653">Protein transport</keyword>
<accession>A0A8C1ZXW1</accession>
<dbReference type="GO" id="GO:0000045">
    <property type="term" value="P:autophagosome assembly"/>
    <property type="evidence" value="ECO:0007669"/>
    <property type="project" value="TreeGrafter"/>
</dbReference>
<evidence type="ECO:0000256" key="4">
    <source>
        <dbReference type="ARBA" id="ARBA00022490"/>
    </source>
</evidence>
<organism evidence="14 15">
    <name type="scientific">Cyprinus carpio</name>
    <name type="common">Common carp</name>
    <dbReference type="NCBI Taxonomy" id="7962"/>
    <lineage>
        <taxon>Eukaryota</taxon>
        <taxon>Metazoa</taxon>
        <taxon>Chordata</taxon>
        <taxon>Craniata</taxon>
        <taxon>Vertebrata</taxon>
        <taxon>Euteleostomi</taxon>
        <taxon>Actinopterygii</taxon>
        <taxon>Neopterygii</taxon>
        <taxon>Teleostei</taxon>
        <taxon>Ostariophysi</taxon>
        <taxon>Cypriniformes</taxon>
        <taxon>Cyprinidae</taxon>
        <taxon>Cyprininae</taxon>
        <taxon>Cyprinus</taxon>
    </lineage>
</organism>
<evidence type="ECO:0000256" key="10">
    <source>
        <dbReference type="ARBA" id="ARBA00029289"/>
    </source>
</evidence>
<keyword evidence="9 12" id="KW-0072">Autophagy</keyword>
<proteinExistence type="inferred from homology"/>
<dbReference type="GO" id="GO:0019786">
    <property type="term" value="F:protein-phosphatidylethanolamide deconjugating activity"/>
    <property type="evidence" value="ECO:0007669"/>
    <property type="project" value="InterPro"/>
</dbReference>
<comment type="catalytic activity">
    <reaction evidence="11">
        <text>[protein]-C-terminal L-amino acid-glycyl-phosphatidylethanolamide + H2O = [protein]-C-terminal L-amino acid-glycine + a 1,2-diacyl-sn-glycero-3-phosphoethanolamine</text>
        <dbReference type="Rhea" id="RHEA:67548"/>
        <dbReference type="Rhea" id="RHEA-COMP:17323"/>
        <dbReference type="Rhea" id="RHEA-COMP:17324"/>
        <dbReference type="ChEBI" id="CHEBI:15377"/>
        <dbReference type="ChEBI" id="CHEBI:64612"/>
        <dbReference type="ChEBI" id="CHEBI:172940"/>
        <dbReference type="ChEBI" id="CHEBI:172941"/>
    </reaction>
    <physiologicalReaction direction="left-to-right" evidence="11">
        <dbReference type="Rhea" id="RHEA:67549"/>
    </physiologicalReaction>
</comment>
<feature type="domain" description="Peptidase C54 catalytic" evidence="13">
    <location>
        <begin position="90"/>
        <end position="396"/>
    </location>
</feature>
<comment type="similarity">
    <text evidence="2 12">Belongs to the peptidase C54 family.</text>
</comment>
<evidence type="ECO:0000256" key="1">
    <source>
        <dbReference type="ARBA" id="ARBA00004496"/>
    </source>
</evidence>
<dbReference type="Ensembl" id="ENSCCRT00015099979.1">
    <property type="protein sequence ID" value="ENSCCRP00015096834.1"/>
    <property type="gene ID" value="ENSCCRG00015039014.1"/>
</dbReference>
<comment type="subcellular location">
    <subcellularLocation>
        <location evidence="1 12">Cytoplasm</location>
    </subcellularLocation>
</comment>
<dbReference type="GO" id="GO:0015031">
    <property type="term" value="P:protein transport"/>
    <property type="evidence" value="ECO:0007669"/>
    <property type="project" value="UniProtKB-KW"/>
</dbReference>
<keyword evidence="3" id="KW-0813">Transport</keyword>
<keyword evidence="4 12" id="KW-0963">Cytoplasm</keyword>